<reference evidence="2" key="1">
    <citation type="journal article" date="2020" name="G3 (Bethesda)">
        <title>High-Quality Assemblies for Three Invasive Social Wasps from the &lt;i&gt;Vespula&lt;/i&gt; Genus.</title>
        <authorList>
            <person name="Harrop T.W.R."/>
            <person name="Guhlin J."/>
            <person name="McLaughlin G.M."/>
            <person name="Permina E."/>
            <person name="Stockwell P."/>
            <person name="Gilligan J."/>
            <person name="Le Lec M.F."/>
            <person name="Gruber M.A.M."/>
            <person name="Quinn O."/>
            <person name="Lovegrove M."/>
            <person name="Duncan E.J."/>
            <person name="Remnant E.J."/>
            <person name="Van Eeckhoven J."/>
            <person name="Graham B."/>
            <person name="Knapp R.A."/>
            <person name="Langford K.W."/>
            <person name="Kronenberg Z."/>
            <person name="Press M.O."/>
            <person name="Eacker S.M."/>
            <person name="Wilson-Rankin E.E."/>
            <person name="Purcell J."/>
            <person name="Lester P.J."/>
            <person name="Dearden P.K."/>
        </authorList>
    </citation>
    <scope>NUCLEOTIDE SEQUENCE</scope>
    <source>
        <strain evidence="2">Volc-1</strain>
    </source>
</reference>
<evidence type="ECO:0000313" key="2">
    <source>
        <dbReference type="EMBL" id="KAF7421359.1"/>
    </source>
</evidence>
<evidence type="ECO:0000313" key="3">
    <source>
        <dbReference type="Proteomes" id="UP000600918"/>
    </source>
</evidence>
<dbReference type="EMBL" id="JACSDY010000008">
    <property type="protein sequence ID" value="KAF7421359.1"/>
    <property type="molecule type" value="Genomic_DNA"/>
</dbReference>
<comment type="caution">
    <text evidence="2">The sequence shown here is derived from an EMBL/GenBank/DDBJ whole genome shotgun (WGS) entry which is preliminary data.</text>
</comment>
<evidence type="ECO:0000256" key="1">
    <source>
        <dbReference type="SAM" id="MobiDB-lite"/>
    </source>
</evidence>
<keyword evidence="3" id="KW-1185">Reference proteome</keyword>
<dbReference type="Proteomes" id="UP000600918">
    <property type="component" value="Unassembled WGS sequence"/>
</dbReference>
<proteinExistence type="predicted"/>
<protein>
    <submittedName>
        <fullName evidence="2">Uncharacterized protein</fullName>
    </submittedName>
</protein>
<feature type="region of interest" description="Disordered" evidence="1">
    <location>
        <begin position="32"/>
        <end position="51"/>
    </location>
</feature>
<accession>A0A834NYB1</accession>
<sequence length="680" mass="77656">MCALLEDRIRERWIYESVRRIYDIQSSSEDSLDHRKRHGRDRKASSTGNSRATRTASLFIDRLKSDFQRDDDFVPRFRTRCQRNWCPKFTTKYLCEPEEGERPTSLCRSVSKSLVSVTPKVYSIGLYEPRKRTKRKIALDNEDDRERVVEYFKRCTLLARRSLSRNEICSKKWMPNLLSSSTMSIPLISIPTEFHLPVLNEKDSVVRSKATTRNESVYYSPSLQSLLVDEDRFDRNEREERRKKVLDATFASKRFISTNVETSTDQSPRKIHAKDLFLEDISSNGSSISNCCREFFSPIETAREARSASEEYYSENGILEDIRKRIDKDFERSSSKVEEDFEDFSYSDDSTSFFDKACSFDRDRDYDCYYETFLDPKDDLLMSIEQSKSVPIIHSTGTHPRSSKSATSLSSALFQDDFSDLSSPRVPSMSKDAFDESYDSNGPSRSSVNSIIYDEYAISHDFPFARQDISPEMDKTLSVRSLLDYTNLASVASLTSVFSISNGLTSKKFEGPIATSKNETVTPCALTLSKRKLKETFSRVGFFGREKLSERRLVESIDSGVLTDYSRNDLHACGSTAERNANVLYTRERQELRGEASCIASDSVCSDDSLDRRVDRAVKKCTEDLVLLERRVKLKLKTAGARPETSKQNFLTSFDWSSGDECIGSISTPSLVSLTDSETT</sequence>
<gene>
    <name evidence="2" type="ORF">H0235_009195</name>
</gene>
<organism evidence="2 3">
    <name type="scientific">Vespula pensylvanica</name>
    <name type="common">Western yellow jacket</name>
    <name type="synonym">Wasp</name>
    <dbReference type="NCBI Taxonomy" id="30213"/>
    <lineage>
        <taxon>Eukaryota</taxon>
        <taxon>Metazoa</taxon>
        <taxon>Ecdysozoa</taxon>
        <taxon>Arthropoda</taxon>
        <taxon>Hexapoda</taxon>
        <taxon>Insecta</taxon>
        <taxon>Pterygota</taxon>
        <taxon>Neoptera</taxon>
        <taxon>Endopterygota</taxon>
        <taxon>Hymenoptera</taxon>
        <taxon>Apocrita</taxon>
        <taxon>Aculeata</taxon>
        <taxon>Vespoidea</taxon>
        <taxon>Vespidae</taxon>
        <taxon>Vespinae</taxon>
        <taxon>Vespula</taxon>
    </lineage>
</organism>
<name>A0A834NYB1_VESPE</name>
<dbReference type="AlphaFoldDB" id="A0A834NYB1"/>